<dbReference type="EMBL" id="JBHSDV010000005">
    <property type="protein sequence ID" value="MFC4388890.1"/>
    <property type="molecule type" value="Genomic_DNA"/>
</dbReference>
<keyword evidence="2" id="KW-0723">Serine/threonine-protein kinase</keyword>
<protein>
    <submittedName>
        <fullName evidence="2">Serine/threonine protein kinase</fullName>
    </submittedName>
</protein>
<dbReference type="Gene3D" id="1.10.510.10">
    <property type="entry name" value="Transferase(Phosphotransferase) domain 1"/>
    <property type="match status" value="1"/>
</dbReference>
<proteinExistence type="predicted"/>
<dbReference type="GO" id="GO:0004674">
    <property type="term" value="F:protein serine/threonine kinase activity"/>
    <property type="evidence" value="ECO:0007669"/>
    <property type="project" value="UniProtKB-KW"/>
</dbReference>
<keyword evidence="2" id="KW-0808">Transferase</keyword>
<sequence length="225" mass="26301">MIPLWTEAEAMLQQIQIYSHAQNKPVTIKGNVDMLTCIGIGTDAAVFQYHPYPQYAFKLYAPNKLEQIEKEVKTYEQLKGSPYHPTYYGRGNNYIVISYEEGVTLYDCLLRGITIPKHIVEEVDEAIEYARKKGLNPRDIHLKNILLQHNHAKLIDVSEYNEPGNDDRWKHLKKGYDNYYHLISGKSVPSYIVETVVKWYQHYQITEATFDEFTQHVSKLINFKK</sequence>
<evidence type="ECO:0000313" key="3">
    <source>
        <dbReference type="Proteomes" id="UP001595880"/>
    </source>
</evidence>
<dbReference type="RefSeq" id="WP_390200246.1">
    <property type="nucleotide sequence ID" value="NZ_JBHSDV010000005.1"/>
</dbReference>
<organism evidence="2 3">
    <name type="scientific">Gracilibacillus marinus</name>
    <dbReference type="NCBI Taxonomy" id="630535"/>
    <lineage>
        <taxon>Bacteria</taxon>
        <taxon>Bacillati</taxon>
        <taxon>Bacillota</taxon>
        <taxon>Bacilli</taxon>
        <taxon>Bacillales</taxon>
        <taxon>Bacillaceae</taxon>
        <taxon>Gracilibacillus</taxon>
    </lineage>
</organism>
<dbReference type="InterPro" id="IPR000719">
    <property type="entry name" value="Prot_kinase_dom"/>
</dbReference>
<feature type="domain" description="Protein kinase" evidence="1">
    <location>
        <begin position="32"/>
        <end position="225"/>
    </location>
</feature>
<evidence type="ECO:0000259" key="1">
    <source>
        <dbReference type="PROSITE" id="PS50011"/>
    </source>
</evidence>
<keyword evidence="3" id="KW-1185">Reference proteome</keyword>
<reference evidence="3" key="1">
    <citation type="journal article" date="2019" name="Int. J. Syst. Evol. Microbiol.">
        <title>The Global Catalogue of Microorganisms (GCM) 10K type strain sequencing project: providing services to taxonomists for standard genome sequencing and annotation.</title>
        <authorList>
            <consortium name="The Broad Institute Genomics Platform"/>
            <consortium name="The Broad Institute Genome Sequencing Center for Infectious Disease"/>
            <person name="Wu L."/>
            <person name="Ma J."/>
        </authorList>
    </citation>
    <scope>NUCLEOTIDE SEQUENCE [LARGE SCALE GENOMIC DNA]</scope>
    <source>
        <strain evidence="3">KACC 14058</strain>
    </source>
</reference>
<dbReference type="Proteomes" id="UP001595880">
    <property type="component" value="Unassembled WGS sequence"/>
</dbReference>
<accession>A0ABV8VY32</accession>
<comment type="caution">
    <text evidence="2">The sequence shown here is derived from an EMBL/GenBank/DDBJ whole genome shotgun (WGS) entry which is preliminary data.</text>
</comment>
<dbReference type="InterPro" id="IPR011009">
    <property type="entry name" value="Kinase-like_dom_sf"/>
</dbReference>
<dbReference type="PROSITE" id="PS50011">
    <property type="entry name" value="PROTEIN_KINASE_DOM"/>
    <property type="match status" value="1"/>
</dbReference>
<gene>
    <name evidence="2" type="ORF">ACFOZ1_13895</name>
</gene>
<keyword evidence="2" id="KW-0418">Kinase</keyword>
<dbReference type="SUPFAM" id="SSF56112">
    <property type="entry name" value="Protein kinase-like (PK-like)"/>
    <property type="match status" value="1"/>
</dbReference>
<evidence type="ECO:0000313" key="2">
    <source>
        <dbReference type="EMBL" id="MFC4388890.1"/>
    </source>
</evidence>
<name>A0ABV8VY32_9BACI</name>